<evidence type="ECO:0000256" key="1">
    <source>
        <dbReference type="ARBA" id="ARBA00004127"/>
    </source>
</evidence>
<name>A0A2S8F2U2_9BACT</name>
<dbReference type="InterPro" id="IPR052964">
    <property type="entry name" value="Sporulation_signal_mat"/>
</dbReference>
<evidence type="ECO:0000256" key="3">
    <source>
        <dbReference type="ARBA" id="ARBA00022989"/>
    </source>
</evidence>
<dbReference type="Proteomes" id="UP000239388">
    <property type="component" value="Unassembled WGS sequence"/>
</dbReference>
<feature type="transmembrane region" description="Helical" evidence="5">
    <location>
        <begin position="36"/>
        <end position="54"/>
    </location>
</feature>
<feature type="transmembrane region" description="Helical" evidence="5">
    <location>
        <begin position="266"/>
        <end position="282"/>
    </location>
</feature>
<evidence type="ECO:0000256" key="2">
    <source>
        <dbReference type="ARBA" id="ARBA00022692"/>
    </source>
</evidence>
<keyword evidence="2 5" id="KW-0812">Transmembrane</keyword>
<comment type="subcellular location">
    <subcellularLocation>
        <location evidence="1">Endomembrane system</location>
        <topology evidence="1">Multi-pass membrane protein</topology>
    </subcellularLocation>
</comment>
<evidence type="ECO:0000259" key="6">
    <source>
        <dbReference type="SMART" id="SM00752"/>
    </source>
</evidence>
<dbReference type="RefSeq" id="WP_105360156.1">
    <property type="nucleotide sequence ID" value="NZ_PUIB01000031.1"/>
</dbReference>
<dbReference type="SMART" id="SM00752">
    <property type="entry name" value="HTTM"/>
    <property type="match status" value="1"/>
</dbReference>
<organism evidence="7 8">
    <name type="scientific">Blastopirellula marina</name>
    <dbReference type="NCBI Taxonomy" id="124"/>
    <lineage>
        <taxon>Bacteria</taxon>
        <taxon>Pseudomonadati</taxon>
        <taxon>Planctomycetota</taxon>
        <taxon>Planctomycetia</taxon>
        <taxon>Pirellulales</taxon>
        <taxon>Pirellulaceae</taxon>
        <taxon>Blastopirellula</taxon>
    </lineage>
</organism>
<keyword evidence="4 5" id="KW-0472">Membrane</keyword>
<dbReference type="PANTHER" id="PTHR39535:SF2">
    <property type="entry name" value="HTTM DOMAIN-CONTAINING PROTEIN"/>
    <property type="match status" value="1"/>
</dbReference>
<evidence type="ECO:0000256" key="5">
    <source>
        <dbReference type="SAM" id="Phobius"/>
    </source>
</evidence>
<protein>
    <recommendedName>
        <fullName evidence="6">HTTM-like domain-containing protein</fullName>
    </recommendedName>
</protein>
<dbReference type="InterPro" id="IPR011020">
    <property type="entry name" value="HTTM-like"/>
</dbReference>
<feature type="transmembrane region" description="Helical" evidence="5">
    <location>
        <begin position="288"/>
        <end position="305"/>
    </location>
</feature>
<dbReference type="GO" id="GO:0012505">
    <property type="term" value="C:endomembrane system"/>
    <property type="evidence" value="ECO:0007669"/>
    <property type="project" value="UniProtKB-SubCell"/>
</dbReference>
<comment type="caution">
    <text evidence="7">The sequence shown here is derived from an EMBL/GenBank/DDBJ whole genome shotgun (WGS) entry which is preliminary data.</text>
</comment>
<feature type="transmembrane region" description="Helical" evidence="5">
    <location>
        <begin position="238"/>
        <end position="259"/>
    </location>
</feature>
<evidence type="ECO:0000313" key="8">
    <source>
        <dbReference type="Proteomes" id="UP000239388"/>
    </source>
</evidence>
<reference evidence="7 8" key="1">
    <citation type="submission" date="2018-02" db="EMBL/GenBank/DDBJ databases">
        <title>Comparative genomes isolates from brazilian mangrove.</title>
        <authorList>
            <person name="Araujo J.E."/>
            <person name="Taketani R.G."/>
            <person name="Silva M.C.P."/>
            <person name="Loureco M.V."/>
            <person name="Andreote F.D."/>
        </authorList>
    </citation>
    <scope>NUCLEOTIDE SEQUENCE [LARGE SCALE GENOMIC DNA]</scope>
    <source>
        <strain evidence="7 8">NAP PRIS-MGV</strain>
    </source>
</reference>
<keyword evidence="3 5" id="KW-1133">Transmembrane helix</keyword>
<evidence type="ECO:0000256" key="4">
    <source>
        <dbReference type="ARBA" id="ARBA00023136"/>
    </source>
</evidence>
<feature type="domain" description="HTTM-like" evidence="6">
    <location>
        <begin position="29"/>
        <end position="304"/>
    </location>
</feature>
<evidence type="ECO:0000313" key="7">
    <source>
        <dbReference type="EMBL" id="PQO26470.1"/>
    </source>
</evidence>
<dbReference type="InterPro" id="IPR053934">
    <property type="entry name" value="HTTM_dom"/>
</dbReference>
<accession>A0A2S8F2U2</accession>
<dbReference type="PANTHER" id="PTHR39535">
    <property type="entry name" value="SPORULATION-DELAYING PROTEIN SDPB"/>
    <property type="match status" value="1"/>
</dbReference>
<proteinExistence type="predicted"/>
<dbReference type="EMBL" id="PUIB01000031">
    <property type="protein sequence ID" value="PQO26470.1"/>
    <property type="molecule type" value="Genomic_DNA"/>
</dbReference>
<dbReference type="AlphaFoldDB" id="A0A2S8F2U2"/>
<feature type="transmembrane region" description="Helical" evidence="5">
    <location>
        <begin position="123"/>
        <end position="140"/>
    </location>
</feature>
<feature type="transmembrane region" description="Helical" evidence="5">
    <location>
        <begin position="97"/>
        <end position="116"/>
    </location>
</feature>
<feature type="transmembrane region" description="Helical" evidence="5">
    <location>
        <begin position="185"/>
        <end position="203"/>
    </location>
</feature>
<sequence length="330" mass="36622">MNVAAPQSSRTVGVTPWLPRPLSNWKWWTQPINAQYYAMLRIGVAAVLLADQLVTMLPQLSILYGAGSTGDPQIYSWFFERPQLHWSLLQNVSDPQAITLIFYFWMAATVGLLLGWNTKACGVIVWALSISFTNLNMYAINAGDHIHGMLLLYVMLTPCGAVWSIDALRRSATGEETKTVLASPWALRLLLIQLAWMYCASGICKASGENWPAGDSLYYVLRDLSLTRFSADSLPAPYWVTQLATWTVLVWEVGFPLLVLFRRTRLLALCFGVSMHLGIFVTMELGGFPLYLLAAYVPLIAYEYASLKRTAIQTDTAAIDQNVVAAAPTG</sequence>
<dbReference type="OrthoDB" id="252928at2"/>
<dbReference type="Pfam" id="PF05090">
    <property type="entry name" value="HTTM"/>
    <property type="match status" value="1"/>
</dbReference>
<gene>
    <name evidence="7" type="ORF">C5Y98_30495</name>
</gene>
<feature type="transmembrane region" description="Helical" evidence="5">
    <location>
        <begin position="146"/>
        <end position="165"/>
    </location>
</feature>